<evidence type="ECO:0000256" key="1">
    <source>
        <dbReference type="ARBA" id="ARBA00004383"/>
    </source>
</evidence>
<dbReference type="HOGENOM" id="CLU_076057_5_3_4"/>
<dbReference type="InterPro" id="IPR051045">
    <property type="entry name" value="TonB-dependent_transducer"/>
</dbReference>
<reference evidence="13" key="1">
    <citation type="submission" date="2011-03" db="EMBL/GenBank/DDBJ databases">
        <authorList>
            <person name="Voget S."/>
            <person name="Streit W.R."/>
            <person name="Jaeger K.E."/>
            <person name="Daniel R."/>
        </authorList>
    </citation>
    <scope>NUCLEOTIDE SEQUENCE [LARGE SCALE GENOMIC DNA]</scope>
    <source>
        <strain evidence="13">PG1</strain>
    </source>
</reference>
<keyword evidence="7 10" id="KW-0653">Protein transport</keyword>
<dbReference type="NCBIfam" id="TIGR01352">
    <property type="entry name" value="tonB_Cterm"/>
    <property type="match status" value="1"/>
</dbReference>
<evidence type="ECO:0000256" key="4">
    <source>
        <dbReference type="ARBA" id="ARBA00022475"/>
    </source>
</evidence>
<dbReference type="PANTHER" id="PTHR33446">
    <property type="entry name" value="PROTEIN TONB-RELATED"/>
    <property type="match status" value="1"/>
</dbReference>
<dbReference type="RefSeq" id="WP_042629162.1">
    <property type="nucleotide sequence ID" value="NZ_BSTO01000008.1"/>
</dbReference>
<dbReference type="OrthoDB" id="1039448at2"/>
<comment type="function">
    <text evidence="10">Interacts with outer membrane receptor proteins that carry out high-affinity binding and energy dependent uptake into the periplasmic space of specific substrates. It could act to transduce energy from the cytoplasmic membrane to specific energy-requiring processes in the outer membrane, resulting in the release into the periplasm of ligands bound by these outer membrane proteins.</text>
</comment>
<dbReference type="PROSITE" id="PS52015">
    <property type="entry name" value="TONB_CTD"/>
    <property type="match status" value="1"/>
</dbReference>
<evidence type="ECO:0000256" key="7">
    <source>
        <dbReference type="ARBA" id="ARBA00022927"/>
    </source>
</evidence>
<dbReference type="GO" id="GO:0030288">
    <property type="term" value="C:outer membrane-bounded periplasmic space"/>
    <property type="evidence" value="ECO:0007669"/>
    <property type="project" value="InterPro"/>
</dbReference>
<keyword evidence="4 10" id="KW-1003">Cell membrane</keyword>
<dbReference type="AlphaFoldDB" id="A0A0B6S049"/>
<name>A0A0B6S049_BURPL</name>
<dbReference type="KEGG" id="bpla:bpln_2g29320"/>
<gene>
    <name evidence="12" type="ORF">BGL_2c29280</name>
</gene>
<dbReference type="SUPFAM" id="SSF74653">
    <property type="entry name" value="TolA/TonB C-terminal domain"/>
    <property type="match status" value="1"/>
</dbReference>
<keyword evidence="3 10" id="KW-0813">Transport</keyword>
<evidence type="ECO:0000256" key="6">
    <source>
        <dbReference type="ARBA" id="ARBA00022692"/>
    </source>
</evidence>
<keyword evidence="10" id="KW-0735">Signal-anchor</keyword>
<feature type="domain" description="TonB C-terminal" evidence="11">
    <location>
        <begin position="149"/>
        <end position="233"/>
    </location>
</feature>
<dbReference type="InterPro" id="IPR003538">
    <property type="entry name" value="TonB"/>
</dbReference>
<accession>A0A0B6S049</accession>
<evidence type="ECO:0000256" key="2">
    <source>
        <dbReference type="ARBA" id="ARBA00006555"/>
    </source>
</evidence>
<dbReference type="GO" id="GO:0015031">
    <property type="term" value="P:protein transport"/>
    <property type="evidence" value="ECO:0007669"/>
    <property type="project" value="UniProtKB-UniRule"/>
</dbReference>
<dbReference type="KEGG" id="bgp:BGL_2c29280"/>
<evidence type="ECO:0000256" key="10">
    <source>
        <dbReference type="RuleBase" id="RU362123"/>
    </source>
</evidence>
<dbReference type="Gene3D" id="3.30.1150.10">
    <property type="match status" value="1"/>
</dbReference>
<keyword evidence="13" id="KW-1185">Reference proteome</keyword>
<keyword evidence="8 10" id="KW-1133">Transmembrane helix</keyword>
<dbReference type="EMBL" id="CP002581">
    <property type="protein sequence ID" value="AJK50982.1"/>
    <property type="molecule type" value="Genomic_DNA"/>
</dbReference>
<evidence type="ECO:0000256" key="8">
    <source>
        <dbReference type="ARBA" id="ARBA00022989"/>
    </source>
</evidence>
<dbReference type="GO" id="GO:0015891">
    <property type="term" value="P:siderophore transport"/>
    <property type="evidence" value="ECO:0007669"/>
    <property type="project" value="InterPro"/>
</dbReference>
<comment type="similarity">
    <text evidence="2 10">Belongs to the TonB family.</text>
</comment>
<reference evidence="12 13" key="2">
    <citation type="journal article" date="2016" name="Appl. Microbiol. Biotechnol.">
        <title>Mutations improving production and secretion of extracellular lipase by Burkholderia glumae PG1.</title>
        <authorList>
            <person name="Knapp A."/>
            <person name="Voget S."/>
            <person name="Gao R."/>
            <person name="Zaburannyi N."/>
            <person name="Krysciak D."/>
            <person name="Breuer M."/>
            <person name="Hauer B."/>
            <person name="Streit W.R."/>
            <person name="Muller R."/>
            <person name="Daniel R."/>
            <person name="Jaeger K.E."/>
        </authorList>
    </citation>
    <scope>NUCLEOTIDE SEQUENCE [LARGE SCALE GENOMIC DNA]</scope>
    <source>
        <strain evidence="12 13">PG1</strain>
    </source>
</reference>
<dbReference type="GO" id="GO:0031992">
    <property type="term" value="F:energy transducer activity"/>
    <property type="evidence" value="ECO:0007669"/>
    <property type="project" value="InterPro"/>
</dbReference>
<proteinExistence type="inferred from homology"/>
<protein>
    <recommendedName>
        <fullName evidence="10">Protein TonB</fullName>
    </recommendedName>
</protein>
<evidence type="ECO:0000256" key="5">
    <source>
        <dbReference type="ARBA" id="ARBA00022519"/>
    </source>
</evidence>
<dbReference type="Pfam" id="PF03544">
    <property type="entry name" value="TonB_C"/>
    <property type="match status" value="1"/>
</dbReference>
<keyword evidence="6 10" id="KW-0812">Transmembrane</keyword>
<dbReference type="PRINTS" id="PR01374">
    <property type="entry name" value="TONBPROTEIN"/>
</dbReference>
<dbReference type="InterPro" id="IPR037682">
    <property type="entry name" value="TonB_C"/>
</dbReference>
<keyword evidence="5 10" id="KW-0997">Cell inner membrane</keyword>
<dbReference type="GO" id="GO:0055085">
    <property type="term" value="P:transmembrane transport"/>
    <property type="evidence" value="ECO:0007669"/>
    <property type="project" value="InterPro"/>
</dbReference>
<keyword evidence="9 10" id="KW-0472">Membrane</keyword>
<dbReference type="PANTHER" id="PTHR33446:SF2">
    <property type="entry name" value="PROTEIN TONB"/>
    <property type="match status" value="1"/>
</dbReference>
<evidence type="ECO:0000256" key="3">
    <source>
        <dbReference type="ARBA" id="ARBA00022448"/>
    </source>
</evidence>
<organism evidence="12 13">
    <name type="scientific">Burkholderia plantarii</name>
    <dbReference type="NCBI Taxonomy" id="41899"/>
    <lineage>
        <taxon>Bacteria</taxon>
        <taxon>Pseudomonadati</taxon>
        <taxon>Pseudomonadota</taxon>
        <taxon>Betaproteobacteria</taxon>
        <taxon>Burkholderiales</taxon>
        <taxon>Burkholderiaceae</taxon>
        <taxon>Burkholderia</taxon>
    </lineage>
</organism>
<feature type="transmembrane region" description="Helical" evidence="10">
    <location>
        <begin position="34"/>
        <end position="52"/>
    </location>
</feature>
<dbReference type="GO" id="GO:0098797">
    <property type="term" value="C:plasma membrane protein complex"/>
    <property type="evidence" value="ECO:0007669"/>
    <property type="project" value="TreeGrafter"/>
</dbReference>
<sequence>MKIEEGLATSNSGLAQLGRPRQYEATRKQPVRRYAGIAVVLLLHVVLIYALLNGLATKVVQVIQHPIETRIIEPVKPPPPPPMPTVKLPPPKFAPPPPPFVPPPEVPVQAPPQTPIVHQAAPVVSAPVTAPPVVAPPAPAPKPVSHEVGVVCPNSDQIRGSIRYPKEAQENNITGDVLIEFTVDADGKITNERVAQSADSDLDRAAFNAVKQFKCVAQGQPVRVQVPFSFNLN</sequence>
<dbReference type="Proteomes" id="UP000031838">
    <property type="component" value="Chromosome 2"/>
</dbReference>
<dbReference type="InterPro" id="IPR006260">
    <property type="entry name" value="TonB/TolA_C"/>
</dbReference>
<evidence type="ECO:0000313" key="12">
    <source>
        <dbReference type="EMBL" id="AJK50982.1"/>
    </source>
</evidence>
<evidence type="ECO:0000313" key="13">
    <source>
        <dbReference type="Proteomes" id="UP000031838"/>
    </source>
</evidence>
<evidence type="ECO:0000256" key="9">
    <source>
        <dbReference type="ARBA" id="ARBA00023136"/>
    </source>
</evidence>
<evidence type="ECO:0000259" key="11">
    <source>
        <dbReference type="PROSITE" id="PS52015"/>
    </source>
</evidence>
<comment type="subcellular location">
    <subcellularLocation>
        <location evidence="1 10">Cell inner membrane</location>
        <topology evidence="1 10">Single-pass membrane protein</topology>
        <orientation evidence="1 10">Periplasmic side</orientation>
    </subcellularLocation>
</comment>